<reference evidence="10 11" key="1">
    <citation type="submission" date="2020-04" db="EMBL/GenBank/DDBJ databases">
        <authorList>
            <person name="Alioto T."/>
            <person name="Alioto T."/>
            <person name="Gomez Garrido J."/>
        </authorList>
    </citation>
    <scope>NUCLEOTIDE SEQUENCE [LARGE SCALE GENOMIC DNA]</scope>
</reference>
<feature type="transmembrane region" description="Helical" evidence="9">
    <location>
        <begin position="207"/>
        <end position="224"/>
    </location>
</feature>
<evidence type="ECO:0000256" key="8">
    <source>
        <dbReference type="ARBA" id="ARBA00023136"/>
    </source>
</evidence>
<accession>A0A8S1CI45</accession>
<keyword evidence="7 9" id="KW-1133">Transmembrane helix</keyword>
<evidence type="ECO:0000313" key="11">
    <source>
        <dbReference type="Proteomes" id="UP000494165"/>
    </source>
</evidence>
<evidence type="ECO:0000256" key="9">
    <source>
        <dbReference type="SAM" id="Phobius"/>
    </source>
</evidence>
<evidence type="ECO:0000256" key="5">
    <source>
        <dbReference type="ARBA" id="ARBA00022729"/>
    </source>
</evidence>
<dbReference type="AlphaFoldDB" id="A0A8S1CI45"/>
<sequence length="237" mass="25539">MNSLSAPGVLFGIAIFLHASYLGHSYLQSEVDYDGQLSIDLQHALDDTPESAFKSRGSIDIRSIRSGFVDIDQDVIAPEDAAKISALRNGVYRLRAKVTTGGGKKSSFLTFVDGCSLYESGLSDILTVSLDHSGHPMAVSLSTTKGVCDGSPVDAKNLRTFNTTVLISHMEQAPIPDTSAYIQKLEREKEARDRGETKDNRSFFAKYWMYIVPVVIFVLISSAANPEGAAGNAGGGR</sequence>
<feature type="transmembrane region" description="Helical" evidence="9">
    <location>
        <begin position="6"/>
        <end position="23"/>
    </location>
</feature>
<dbReference type="Proteomes" id="UP000494165">
    <property type="component" value="Unassembled WGS sequence"/>
</dbReference>
<keyword evidence="4 9" id="KW-0812">Transmembrane</keyword>
<evidence type="ECO:0000256" key="6">
    <source>
        <dbReference type="ARBA" id="ARBA00022824"/>
    </source>
</evidence>
<dbReference type="OrthoDB" id="1894652at2759"/>
<dbReference type="CDD" id="cd22209">
    <property type="entry name" value="EMC10"/>
    <property type="match status" value="1"/>
</dbReference>
<evidence type="ECO:0000313" key="10">
    <source>
        <dbReference type="EMBL" id="CAB3367869.1"/>
    </source>
</evidence>
<dbReference type="PANTHER" id="PTHR21397">
    <property type="entry name" value="CHROMATIN COMPLEXES SUBUNIT BAP18-RELATED"/>
    <property type="match status" value="1"/>
</dbReference>
<name>A0A8S1CI45_9INSE</name>
<dbReference type="PANTHER" id="PTHR21397:SF4">
    <property type="entry name" value="ER MEMBRANE PROTEIN COMPLEX SUBUNIT 10"/>
    <property type="match status" value="1"/>
</dbReference>
<organism evidence="10 11">
    <name type="scientific">Cloeon dipterum</name>
    <dbReference type="NCBI Taxonomy" id="197152"/>
    <lineage>
        <taxon>Eukaryota</taxon>
        <taxon>Metazoa</taxon>
        <taxon>Ecdysozoa</taxon>
        <taxon>Arthropoda</taxon>
        <taxon>Hexapoda</taxon>
        <taxon>Insecta</taxon>
        <taxon>Pterygota</taxon>
        <taxon>Palaeoptera</taxon>
        <taxon>Ephemeroptera</taxon>
        <taxon>Pisciforma</taxon>
        <taxon>Baetidae</taxon>
        <taxon>Cloeon</taxon>
    </lineage>
</organism>
<evidence type="ECO:0000256" key="3">
    <source>
        <dbReference type="ARBA" id="ARBA00020105"/>
    </source>
</evidence>
<keyword evidence="11" id="KW-1185">Reference proteome</keyword>
<keyword evidence="6" id="KW-0256">Endoplasmic reticulum</keyword>
<comment type="similarity">
    <text evidence="2">Belongs to the EMC10 family.</text>
</comment>
<gene>
    <name evidence="10" type="ORF">CLODIP_2_CD04102</name>
</gene>
<comment type="caution">
    <text evidence="10">The sequence shown here is derived from an EMBL/GenBank/DDBJ whole genome shotgun (WGS) entry which is preliminary data.</text>
</comment>
<dbReference type="Pfam" id="PF21203">
    <property type="entry name" value="ECM10"/>
    <property type="match status" value="1"/>
</dbReference>
<keyword evidence="5" id="KW-0732">Signal</keyword>
<evidence type="ECO:0000256" key="1">
    <source>
        <dbReference type="ARBA" id="ARBA00004115"/>
    </source>
</evidence>
<evidence type="ECO:0000256" key="4">
    <source>
        <dbReference type="ARBA" id="ARBA00022692"/>
    </source>
</evidence>
<protein>
    <recommendedName>
        <fullName evidence="3">ER membrane protein complex subunit 10</fullName>
    </recommendedName>
</protein>
<dbReference type="EMBL" id="CADEPI010000034">
    <property type="protein sequence ID" value="CAB3367869.1"/>
    <property type="molecule type" value="Genomic_DNA"/>
</dbReference>
<dbReference type="GO" id="GO:0072546">
    <property type="term" value="C:EMC complex"/>
    <property type="evidence" value="ECO:0007669"/>
    <property type="project" value="TreeGrafter"/>
</dbReference>
<proteinExistence type="inferred from homology"/>
<evidence type="ECO:0000256" key="7">
    <source>
        <dbReference type="ARBA" id="ARBA00022989"/>
    </source>
</evidence>
<comment type="subcellular location">
    <subcellularLocation>
        <location evidence="1">Endoplasmic reticulum membrane</location>
        <topology evidence="1">Single-pass type I membrane protein</topology>
    </subcellularLocation>
</comment>
<keyword evidence="8 9" id="KW-0472">Membrane</keyword>
<evidence type="ECO:0000256" key="2">
    <source>
        <dbReference type="ARBA" id="ARBA00007695"/>
    </source>
</evidence>